<proteinExistence type="predicted"/>
<dbReference type="SUPFAM" id="SSF101898">
    <property type="entry name" value="NHL repeat"/>
    <property type="match status" value="1"/>
</dbReference>
<organism evidence="5 6">
    <name type="scientific">Crassostrea virginica</name>
    <name type="common">Eastern oyster</name>
    <dbReference type="NCBI Taxonomy" id="6565"/>
    <lineage>
        <taxon>Eukaryota</taxon>
        <taxon>Metazoa</taxon>
        <taxon>Spiralia</taxon>
        <taxon>Lophotrochozoa</taxon>
        <taxon>Mollusca</taxon>
        <taxon>Bivalvia</taxon>
        <taxon>Autobranchia</taxon>
        <taxon>Pteriomorphia</taxon>
        <taxon>Ostreida</taxon>
        <taxon>Ostreoidea</taxon>
        <taxon>Ostreidae</taxon>
        <taxon>Crassostrea</taxon>
    </lineage>
</organism>
<feature type="domain" description="B box-type" evidence="4">
    <location>
        <begin position="95"/>
        <end position="135"/>
    </location>
</feature>
<keyword evidence="1" id="KW-0479">Metal-binding</keyword>
<dbReference type="GeneID" id="111130894"/>
<evidence type="ECO:0000313" key="5">
    <source>
        <dbReference type="Proteomes" id="UP000694844"/>
    </source>
</evidence>
<dbReference type="CDD" id="cd19757">
    <property type="entry name" value="Bbox1"/>
    <property type="match status" value="1"/>
</dbReference>
<keyword evidence="1" id="KW-0863">Zinc-finger</keyword>
<dbReference type="AlphaFoldDB" id="A0A8B8E024"/>
<dbReference type="Pfam" id="PF00643">
    <property type="entry name" value="zf-B_box"/>
    <property type="match status" value="1"/>
</dbReference>
<protein>
    <submittedName>
        <fullName evidence="6">Uncharacterized protein LOC111130894</fullName>
    </submittedName>
</protein>
<dbReference type="Gene3D" id="3.30.160.60">
    <property type="entry name" value="Classic Zinc Finger"/>
    <property type="match status" value="1"/>
</dbReference>
<sequence>MDLVGDITEMPHICASCQRKVNHAWHCTNCKKRLCYSCKYLHAKSLATRLHVIVETKDLNKTENAQESTRSESPKDKPSTPDRPPPDASSVESFRIRENCKEHDKSLLYHCRTCIKPACNACVEESHKTHDLINLEQFIKTEKDQLLLNASDAKKNHIVELRTMLQSCVTKREDSKNGLNNAYDRLNEHVQKLMAEVESVADSVTDDLKSLHARNEYEINKTESQINEAINIVDDVVSMCENSLDESIYQVYQAKKKMAYINGGRLYPKQPLVHSVDFEKGQINRSLLSKMICTSITKEENTEEKAIKDKQVRPISNKPQIPKYEMDRFNLSDVGISCMSVATDQSVTVQEPRTAKGIQKVYIKHGTKLDTKEPLEFDKYVTDVCCYDSRSTLVTFVNTGAIKVVNQNGKIATFADLTPLFPASLWKTSEGTILVSVVERDEREIYDDSTRAVYILSITGRIMKKIEYFRGKRTLNRPYRAIENTKGEIIVIDFIDLDDRVVWMKKNGEGICSYVGHFTPKYPRLMAAQGLACDKNNRIYISDARNNVIHVVDGAGKFVCFIENDTERFFSPWALCVDENKLWIGTSSGSLFRTYIHS</sequence>
<dbReference type="GO" id="GO:0061630">
    <property type="term" value="F:ubiquitin protein ligase activity"/>
    <property type="evidence" value="ECO:0007669"/>
    <property type="project" value="TreeGrafter"/>
</dbReference>
<evidence type="ECO:0000256" key="2">
    <source>
        <dbReference type="SAM" id="Coils"/>
    </source>
</evidence>
<name>A0A8B8E024_CRAVI</name>
<dbReference type="PANTHER" id="PTHR25462:SF305">
    <property type="entry name" value="RING-TYPE DOMAIN-CONTAINING PROTEIN"/>
    <property type="match status" value="1"/>
</dbReference>
<evidence type="ECO:0000259" key="4">
    <source>
        <dbReference type="PROSITE" id="PS50119"/>
    </source>
</evidence>
<dbReference type="PROSITE" id="PS50119">
    <property type="entry name" value="ZF_BBOX"/>
    <property type="match status" value="1"/>
</dbReference>
<dbReference type="GO" id="GO:0008270">
    <property type="term" value="F:zinc ion binding"/>
    <property type="evidence" value="ECO:0007669"/>
    <property type="project" value="UniProtKB-KW"/>
</dbReference>
<evidence type="ECO:0000256" key="1">
    <source>
        <dbReference type="PROSITE-ProRule" id="PRU00024"/>
    </source>
</evidence>
<dbReference type="InterPro" id="IPR047153">
    <property type="entry name" value="TRIM45/56/19-like"/>
</dbReference>
<reference evidence="6" key="2">
    <citation type="submission" date="2025-08" db="UniProtKB">
        <authorList>
            <consortium name="RefSeq"/>
        </authorList>
    </citation>
    <scope>IDENTIFICATION</scope>
    <source>
        <tissue evidence="6">Whole sample</tissue>
    </source>
</reference>
<feature type="coiled-coil region" evidence="2">
    <location>
        <begin position="176"/>
        <end position="203"/>
    </location>
</feature>
<feature type="compositionally biased region" description="Basic and acidic residues" evidence="3">
    <location>
        <begin position="69"/>
        <end position="80"/>
    </location>
</feature>
<dbReference type="RefSeq" id="XP_022333877.1">
    <property type="nucleotide sequence ID" value="XM_022478169.1"/>
</dbReference>
<dbReference type="InterPro" id="IPR011042">
    <property type="entry name" value="6-blade_b-propeller_TolB-like"/>
</dbReference>
<dbReference type="Proteomes" id="UP000694844">
    <property type="component" value="Chromosome 1"/>
</dbReference>
<keyword evidence="2" id="KW-0175">Coiled coil</keyword>
<gene>
    <name evidence="6" type="primary">LOC111130894</name>
</gene>
<keyword evidence="1" id="KW-0862">Zinc</keyword>
<dbReference type="OrthoDB" id="6270329at2759"/>
<reference evidence="5" key="1">
    <citation type="submission" date="2024-06" db="UniProtKB">
        <authorList>
            <consortium name="RefSeq"/>
        </authorList>
    </citation>
    <scope>NUCLEOTIDE SEQUENCE [LARGE SCALE GENOMIC DNA]</scope>
</reference>
<dbReference type="KEGG" id="cvn:111130894"/>
<keyword evidence="5" id="KW-1185">Reference proteome</keyword>
<dbReference type="SUPFAM" id="SSF57845">
    <property type="entry name" value="B-box zinc-binding domain"/>
    <property type="match status" value="1"/>
</dbReference>
<dbReference type="PANTHER" id="PTHR25462">
    <property type="entry name" value="BONUS, ISOFORM C-RELATED"/>
    <property type="match status" value="1"/>
</dbReference>
<dbReference type="GO" id="GO:0005654">
    <property type="term" value="C:nucleoplasm"/>
    <property type="evidence" value="ECO:0007669"/>
    <property type="project" value="TreeGrafter"/>
</dbReference>
<dbReference type="Gene3D" id="2.120.10.30">
    <property type="entry name" value="TolB, C-terminal domain"/>
    <property type="match status" value="1"/>
</dbReference>
<evidence type="ECO:0000256" key="3">
    <source>
        <dbReference type="SAM" id="MobiDB-lite"/>
    </source>
</evidence>
<accession>A0A8B8E024</accession>
<feature type="region of interest" description="Disordered" evidence="3">
    <location>
        <begin position="61"/>
        <end position="92"/>
    </location>
</feature>
<dbReference type="InterPro" id="IPR000315">
    <property type="entry name" value="Znf_B-box"/>
</dbReference>
<evidence type="ECO:0000313" key="6">
    <source>
        <dbReference type="RefSeq" id="XP_022333877.1"/>
    </source>
</evidence>